<proteinExistence type="predicted"/>
<feature type="domain" description="Polyphosphate kinase-2-related" evidence="2">
    <location>
        <begin position="2"/>
        <end position="90"/>
    </location>
</feature>
<keyword evidence="3" id="KW-0808">Transferase</keyword>
<sequence length="95" mass="10095">MCIVFEGRDGAGKGGTIQSDHRAGQSARIPGDRPAGPDRQGEDPSSIFNAISRICRPLAKSLFSTAAGITGRGVERVMGFCSADDVEKFLAGRRW</sequence>
<evidence type="ECO:0000313" key="3">
    <source>
        <dbReference type="EMBL" id="VFS57155.1"/>
    </source>
</evidence>
<evidence type="ECO:0000256" key="1">
    <source>
        <dbReference type="SAM" id="MobiDB-lite"/>
    </source>
</evidence>
<feature type="compositionally biased region" description="Basic and acidic residues" evidence="1">
    <location>
        <begin position="1"/>
        <end position="11"/>
    </location>
</feature>
<dbReference type="Pfam" id="PF03976">
    <property type="entry name" value="PPK2"/>
    <property type="match status" value="1"/>
</dbReference>
<protein>
    <submittedName>
        <fullName evidence="3">Polyphosphate kinase 2</fullName>
    </submittedName>
</protein>
<dbReference type="GO" id="GO:0016301">
    <property type="term" value="F:kinase activity"/>
    <property type="evidence" value="ECO:0007669"/>
    <property type="project" value="UniProtKB-KW"/>
</dbReference>
<gene>
    <name evidence="3" type="ORF">NCTC12998_00487</name>
</gene>
<dbReference type="EMBL" id="CAADJE010000006">
    <property type="protein sequence ID" value="VFS57155.1"/>
    <property type="molecule type" value="Genomic_DNA"/>
</dbReference>
<name>A0A485A966_RAOPL</name>
<feature type="region of interest" description="Disordered" evidence="1">
    <location>
        <begin position="1"/>
        <end position="44"/>
    </location>
</feature>
<evidence type="ECO:0000313" key="4">
    <source>
        <dbReference type="Proteomes" id="UP000345637"/>
    </source>
</evidence>
<reference evidence="3 4" key="1">
    <citation type="submission" date="2019-03" db="EMBL/GenBank/DDBJ databases">
        <authorList>
            <consortium name="Pathogen Informatics"/>
        </authorList>
    </citation>
    <scope>NUCLEOTIDE SEQUENCE [LARGE SCALE GENOMIC DNA]</scope>
    <source>
        <strain evidence="3 4">NCTC12998</strain>
    </source>
</reference>
<dbReference type="InterPro" id="IPR022488">
    <property type="entry name" value="PPK2-related"/>
</dbReference>
<keyword evidence="3" id="KW-0418">Kinase</keyword>
<organism evidence="3 4">
    <name type="scientific">Raoultella planticola</name>
    <name type="common">Klebsiella planticola</name>
    <dbReference type="NCBI Taxonomy" id="575"/>
    <lineage>
        <taxon>Bacteria</taxon>
        <taxon>Pseudomonadati</taxon>
        <taxon>Pseudomonadota</taxon>
        <taxon>Gammaproteobacteria</taxon>
        <taxon>Enterobacterales</taxon>
        <taxon>Enterobacteriaceae</taxon>
        <taxon>Klebsiella/Raoultella group</taxon>
        <taxon>Raoultella</taxon>
    </lineage>
</organism>
<accession>A0A485A966</accession>
<evidence type="ECO:0000259" key="2">
    <source>
        <dbReference type="Pfam" id="PF03976"/>
    </source>
</evidence>
<dbReference type="Proteomes" id="UP000345637">
    <property type="component" value="Unassembled WGS sequence"/>
</dbReference>
<dbReference type="AlphaFoldDB" id="A0A485A966"/>